<dbReference type="SUPFAM" id="SSF52317">
    <property type="entry name" value="Class I glutamine amidotransferase-like"/>
    <property type="match status" value="1"/>
</dbReference>
<evidence type="ECO:0000256" key="1">
    <source>
        <dbReference type="SAM" id="MobiDB-lite"/>
    </source>
</evidence>
<reference evidence="2 3" key="1">
    <citation type="submission" date="2018-06" db="EMBL/GenBank/DDBJ databases">
        <title>Thermoflavimicrobium daqus sp. nov., a thermophilic microbe isolated from Moutai-flavour Daqu.</title>
        <authorList>
            <person name="Wang X."/>
            <person name="Zhou H."/>
        </authorList>
    </citation>
    <scope>NUCLEOTIDE SEQUENCE [LARGE SCALE GENOMIC DNA]</scope>
    <source>
        <strain evidence="2 3">FBKL4.011</strain>
    </source>
</reference>
<dbReference type="OrthoDB" id="9801679at2"/>
<protein>
    <submittedName>
        <fullName evidence="2">Uncharacterized protein</fullName>
    </submittedName>
</protein>
<feature type="compositionally biased region" description="Polar residues" evidence="1">
    <location>
        <begin position="43"/>
        <end position="55"/>
    </location>
</feature>
<sequence>MPNPLYQTPLTRYTSIMEVISLKGKFILSLMLLCILVGCQSKTSPSPTNQNSATAETKKSSPKILFDQGHGQTAGNADWTIQGGYSDFAKALNQAGYVVESTHQKLTSSLLQGYQVLILPEPNINYTTDEKRAINDFVKQGGGVYLIADHTNSDRNHDGWDSVDIFNGYSSKKDEWVGRIFGFSFHRKNITQSTIKEIHASPLTKQVKEVGCWACTTIRVTKKNPSIIKDITIQSEPYHIHGTYGSGRFAALGDSSPYDDGTGDFKKKLHPNWGKMDHAKLAVQTVKWLANNP</sequence>
<organism evidence="2 3">
    <name type="scientific">Thermoflavimicrobium daqui</name>
    <dbReference type="NCBI Taxonomy" id="2137476"/>
    <lineage>
        <taxon>Bacteria</taxon>
        <taxon>Bacillati</taxon>
        <taxon>Bacillota</taxon>
        <taxon>Bacilli</taxon>
        <taxon>Bacillales</taxon>
        <taxon>Thermoactinomycetaceae</taxon>
        <taxon>Thermoflavimicrobium</taxon>
    </lineage>
</organism>
<gene>
    <name evidence="2" type="ORF">DL897_17190</name>
</gene>
<dbReference type="Gene3D" id="3.40.50.880">
    <property type="match status" value="1"/>
</dbReference>
<name>A0A364K0Z7_9BACL</name>
<dbReference type="Proteomes" id="UP000251213">
    <property type="component" value="Unassembled WGS sequence"/>
</dbReference>
<keyword evidence="3" id="KW-1185">Reference proteome</keyword>
<evidence type="ECO:0000313" key="2">
    <source>
        <dbReference type="EMBL" id="RAL21100.1"/>
    </source>
</evidence>
<dbReference type="EMBL" id="QJKK01000019">
    <property type="protein sequence ID" value="RAL21100.1"/>
    <property type="molecule type" value="Genomic_DNA"/>
</dbReference>
<dbReference type="InterPro" id="IPR029062">
    <property type="entry name" value="Class_I_gatase-like"/>
</dbReference>
<accession>A0A364K0Z7</accession>
<dbReference type="AlphaFoldDB" id="A0A364K0Z7"/>
<comment type="caution">
    <text evidence="2">The sequence shown here is derived from an EMBL/GenBank/DDBJ whole genome shotgun (WGS) entry which is preliminary data.</text>
</comment>
<reference evidence="2 3" key="2">
    <citation type="submission" date="2018-06" db="EMBL/GenBank/DDBJ databases">
        <authorList>
            <person name="Zhirakovskaya E."/>
        </authorList>
    </citation>
    <scope>NUCLEOTIDE SEQUENCE [LARGE SCALE GENOMIC DNA]</scope>
    <source>
        <strain evidence="2 3">FBKL4.011</strain>
    </source>
</reference>
<feature type="region of interest" description="Disordered" evidence="1">
    <location>
        <begin position="43"/>
        <end position="71"/>
    </location>
</feature>
<proteinExistence type="predicted"/>
<evidence type="ECO:0000313" key="3">
    <source>
        <dbReference type="Proteomes" id="UP000251213"/>
    </source>
</evidence>